<evidence type="ECO:0000259" key="4">
    <source>
        <dbReference type="Pfam" id="PF02782"/>
    </source>
</evidence>
<name>A0A837B170_GLAPU</name>
<dbReference type="Pfam" id="PF02782">
    <property type="entry name" value="FGGY_C"/>
    <property type="match status" value="1"/>
</dbReference>
<evidence type="ECO:0000256" key="1">
    <source>
        <dbReference type="ARBA" id="ARBA00009156"/>
    </source>
</evidence>
<reference evidence="5 6" key="1">
    <citation type="submission" date="2014-02" db="EMBL/GenBank/DDBJ databases">
        <title>Comparative genomics of Haemophilus parasuis isolated from pig lungs.</title>
        <authorList>
            <person name="Kittichotirat W."/>
            <person name="Bumgarner R.E."/>
            <person name="Lawrence P."/>
        </authorList>
    </citation>
    <scope>NUCLEOTIDE SEQUENCE [LARGE SCALE GENOMIC DNA]</scope>
    <source>
        <strain evidence="5 6">HPS10</strain>
    </source>
</reference>
<evidence type="ECO:0000313" key="5">
    <source>
        <dbReference type="EMBL" id="KDB45522.1"/>
    </source>
</evidence>
<keyword evidence="3" id="KW-0418">Kinase</keyword>
<dbReference type="InterPro" id="IPR018485">
    <property type="entry name" value="FGGY_C"/>
</dbReference>
<dbReference type="GO" id="GO:0005975">
    <property type="term" value="P:carbohydrate metabolic process"/>
    <property type="evidence" value="ECO:0007669"/>
    <property type="project" value="InterPro"/>
</dbReference>
<protein>
    <recommendedName>
        <fullName evidence="4">Carbohydrate kinase FGGY C-terminal domain-containing protein</fullName>
    </recommendedName>
</protein>
<dbReference type="SUPFAM" id="SSF53067">
    <property type="entry name" value="Actin-like ATPase domain"/>
    <property type="match status" value="1"/>
</dbReference>
<gene>
    <name evidence="5" type="ORF">HPS10_09445</name>
</gene>
<proteinExistence type="inferred from homology"/>
<dbReference type="InterPro" id="IPR043129">
    <property type="entry name" value="ATPase_NBD"/>
</dbReference>
<dbReference type="Proteomes" id="UP000027036">
    <property type="component" value="Unassembled WGS sequence"/>
</dbReference>
<dbReference type="AlphaFoldDB" id="A0A837B170"/>
<comment type="caution">
    <text evidence="5">The sequence shown here is derived from an EMBL/GenBank/DDBJ whole genome shotgun (WGS) entry which is preliminary data.</text>
</comment>
<sequence length="99" mass="11240">MLQRFPNTQILRITGGPTKSPIWLQMLADLTGMILEVPNIEETGCLGTAMMAMEAAGENPPELLQQAMRQVQPNPEHFEAYQQKYQRYQQLVTTLKALH</sequence>
<dbReference type="Gene3D" id="3.30.420.40">
    <property type="match status" value="1"/>
</dbReference>
<dbReference type="PANTHER" id="PTHR43095">
    <property type="entry name" value="SUGAR KINASE"/>
    <property type="match status" value="1"/>
</dbReference>
<accession>A0A837B170</accession>
<dbReference type="GO" id="GO:0016301">
    <property type="term" value="F:kinase activity"/>
    <property type="evidence" value="ECO:0007669"/>
    <property type="project" value="UniProtKB-KW"/>
</dbReference>
<dbReference type="InterPro" id="IPR050406">
    <property type="entry name" value="FGGY_Carb_Kinase"/>
</dbReference>
<feature type="domain" description="Carbohydrate kinase FGGY C-terminal" evidence="4">
    <location>
        <begin position="9"/>
        <end position="55"/>
    </location>
</feature>
<dbReference type="EMBL" id="JDSO01000151">
    <property type="protein sequence ID" value="KDB45522.1"/>
    <property type="molecule type" value="Genomic_DNA"/>
</dbReference>
<keyword evidence="2" id="KW-0808">Transferase</keyword>
<dbReference type="PANTHER" id="PTHR43095:SF3">
    <property type="entry name" value="L-XYLULOSE_3-KETO-L-GULONATE KINASE"/>
    <property type="match status" value="1"/>
</dbReference>
<comment type="similarity">
    <text evidence="1">Belongs to the FGGY kinase family.</text>
</comment>
<evidence type="ECO:0000256" key="2">
    <source>
        <dbReference type="ARBA" id="ARBA00022679"/>
    </source>
</evidence>
<organism evidence="5 6">
    <name type="scientific">Glaesserella parasuis HPS10</name>
    <dbReference type="NCBI Taxonomy" id="1450514"/>
    <lineage>
        <taxon>Bacteria</taxon>
        <taxon>Pseudomonadati</taxon>
        <taxon>Pseudomonadota</taxon>
        <taxon>Gammaproteobacteria</taxon>
        <taxon>Pasteurellales</taxon>
        <taxon>Pasteurellaceae</taxon>
        <taxon>Glaesserella</taxon>
    </lineage>
</organism>
<evidence type="ECO:0000313" key="6">
    <source>
        <dbReference type="Proteomes" id="UP000027036"/>
    </source>
</evidence>
<evidence type="ECO:0000256" key="3">
    <source>
        <dbReference type="ARBA" id="ARBA00022777"/>
    </source>
</evidence>